<keyword evidence="2" id="KW-1185">Reference proteome</keyword>
<organism evidence="1 2">
    <name type="scientific">Pisum sativum</name>
    <name type="common">Garden pea</name>
    <name type="synonym">Lathyrus oleraceus</name>
    <dbReference type="NCBI Taxonomy" id="3888"/>
    <lineage>
        <taxon>Eukaryota</taxon>
        <taxon>Viridiplantae</taxon>
        <taxon>Streptophyta</taxon>
        <taxon>Embryophyta</taxon>
        <taxon>Tracheophyta</taxon>
        <taxon>Spermatophyta</taxon>
        <taxon>Magnoliopsida</taxon>
        <taxon>eudicotyledons</taxon>
        <taxon>Gunneridae</taxon>
        <taxon>Pentapetalae</taxon>
        <taxon>rosids</taxon>
        <taxon>fabids</taxon>
        <taxon>Fabales</taxon>
        <taxon>Fabaceae</taxon>
        <taxon>Papilionoideae</taxon>
        <taxon>50 kb inversion clade</taxon>
        <taxon>NPAAA clade</taxon>
        <taxon>Hologalegina</taxon>
        <taxon>IRL clade</taxon>
        <taxon>Fabeae</taxon>
        <taxon>Lathyrus</taxon>
    </lineage>
</organism>
<evidence type="ECO:0008006" key="3">
    <source>
        <dbReference type="Google" id="ProtNLM"/>
    </source>
</evidence>
<reference evidence="1 2" key="1">
    <citation type="journal article" date="2022" name="Nat. Genet.">
        <title>Improved pea reference genome and pan-genome highlight genomic features and evolutionary characteristics.</title>
        <authorList>
            <person name="Yang T."/>
            <person name="Liu R."/>
            <person name="Luo Y."/>
            <person name="Hu S."/>
            <person name="Wang D."/>
            <person name="Wang C."/>
            <person name="Pandey M.K."/>
            <person name="Ge S."/>
            <person name="Xu Q."/>
            <person name="Li N."/>
            <person name="Li G."/>
            <person name="Huang Y."/>
            <person name="Saxena R.K."/>
            <person name="Ji Y."/>
            <person name="Li M."/>
            <person name="Yan X."/>
            <person name="He Y."/>
            <person name="Liu Y."/>
            <person name="Wang X."/>
            <person name="Xiang C."/>
            <person name="Varshney R.K."/>
            <person name="Ding H."/>
            <person name="Gao S."/>
            <person name="Zong X."/>
        </authorList>
    </citation>
    <scope>NUCLEOTIDE SEQUENCE [LARGE SCALE GENOMIC DNA]</scope>
    <source>
        <strain evidence="1 2">cv. Zhongwan 6</strain>
    </source>
</reference>
<protein>
    <recommendedName>
        <fullName evidence="3">RNase H type-1 domain-containing protein</fullName>
    </recommendedName>
</protein>
<gene>
    <name evidence="1" type="ORF">KIW84_050110</name>
</gene>
<dbReference type="Proteomes" id="UP001058974">
    <property type="component" value="Chromosome 5"/>
</dbReference>
<name>A0A9D5ABZ1_PEA</name>
<dbReference type="AlphaFoldDB" id="A0A9D5ABZ1"/>
<dbReference type="Gramene" id="Psat05G0011000-T1">
    <property type="protein sequence ID" value="KAI5402366.1"/>
    <property type="gene ID" value="KIW84_050110"/>
</dbReference>
<evidence type="ECO:0000313" key="1">
    <source>
        <dbReference type="EMBL" id="KAI5402366.1"/>
    </source>
</evidence>
<proteinExistence type="predicted"/>
<comment type="caution">
    <text evidence="1">The sequence shown here is derived from an EMBL/GenBank/DDBJ whole genome shotgun (WGS) entry which is preliminary data.</text>
</comment>
<accession>A0A9D5ABZ1</accession>
<dbReference type="EMBL" id="JAMSHJ010000005">
    <property type="protein sequence ID" value="KAI5402366.1"/>
    <property type="molecule type" value="Genomic_DNA"/>
</dbReference>
<evidence type="ECO:0000313" key="2">
    <source>
        <dbReference type="Proteomes" id="UP001058974"/>
    </source>
</evidence>
<sequence length="172" mass="19851">MSGENRLWCQALRGKYGRGSDNICNVTIKANDSSLWKTIDKYWPTMQVVDYWDIDLSAVETIIHVLRDLDAAKYVWCSLVRAPYWNKLFNAESLRATGRLGVVAYWTMQERGMKVSPKTLELTWDVGLKSAFDKGYKKVELQIDNKKIFEAIRDSKPNIMKVGVYFNKSRVA</sequence>